<dbReference type="Proteomes" id="UP000698222">
    <property type="component" value="Unassembled WGS sequence"/>
</dbReference>
<dbReference type="Pfam" id="PF13309">
    <property type="entry name" value="HTH_22"/>
    <property type="match status" value="1"/>
</dbReference>
<name>A0ABS4YMU5_9MICO</name>
<accession>A0ABS4YMU5</accession>
<dbReference type="PANTHER" id="PTHR35568:SF1">
    <property type="entry name" value="TRANSCRIPTIONAL REGULATOR DAUR"/>
    <property type="match status" value="1"/>
</dbReference>
<feature type="domain" description="YheO-like" evidence="2">
    <location>
        <begin position="36"/>
        <end position="145"/>
    </location>
</feature>
<dbReference type="RefSeq" id="WP_209893228.1">
    <property type="nucleotide sequence ID" value="NZ_BAAAJV010000041.1"/>
</dbReference>
<dbReference type="EMBL" id="JAGIOC010000001">
    <property type="protein sequence ID" value="MBP2410121.1"/>
    <property type="molecule type" value="Genomic_DNA"/>
</dbReference>
<comment type="caution">
    <text evidence="4">The sequence shown here is derived from an EMBL/GenBank/DDBJ whole genome shotgun (WGS) entry which is preliminary data.</text>
</comment>
<dbReference type="PANTHER" id="PTHR35568">
    <property type="entry name" value="TRANSCRIPTIONAL REGULATOR DAUR"/>
    <property type="match status" value="1"/>
</dbReference>
<reference evidence="4 5" key="1">
    <citation type="submission" date="2021-03" db="EMBL/GenBank/DDBJ databases">
        <title>Sequencing the genomes of 1000 actinobacteria strains.</title>
        <authorList>
            <person name="Klenk H.-P."/>
        </authorList>
    </citation>
    <scope>NUCLEOTIDE SEQUENCE [LARGE SCALE GENOMIC DNA]</scope>
    <source>
        <strain evidence="4 5">DSM 14564</strain>
    </source>
</reference>
<evidence type="ECO:0000256" key="1">
    <source>
        <dbReference type="SAM" id="MobiDB-lite"/>
    </source>
</evidence>
<keyword evidence="5" id="KW-1185">Reference proteome</keyword>
<dbReference type="InterPro" id="IPR013559">
    <property type="entry name" value="YheO"/>
</dbReference>
<evidence type="ECO:0000313" key="4">
    <source>
        <dbReference type="EMBL" id="MBP2410121.1"/>
    </source>
</evidence>
<organism evidence="4 5">
    <name type="scientific">Brachybacterium fresconis</name>
    <dbReference type="NCBI Taxonomy" id="173363"/>
    <lineage>
        <taxon>Bacteria</taxon>
        <taxon>Bacillati</taxon>
        <taxon>Actinomycetota</taxon>
        <taxon>Actinomycetes</taxon>
        <taxon>Micrococcales</taxon>
        <taxon>Dermabacteraceae</taxon>
        <taxon>Brachybacterium</taxon>
    </lineage>
</organism>
<proteinExistence type="predicted"/>
<evidence type="ECO:0000313" key="5">
    <source>
        <dbReference type="Proteomes" id="UP000698222"/>
    </source>
</evidence>
<protein>
    <submittedName>
        <fullName evidence="4">Transcriptional regulator YheO</fullName>
    </submittedName>
</protein>
<gene>
    <name evidence="4" type="ORF">JOF44_003024</name>
</gene>
<evidence type="ECO:0000259" key="2">
    <source>
        <dbReference type="Pfam" id="PF08348"/>
    </source>
</evidence>
<dbReference type="InterPro" id="IPR039446">
    <property type="entry name" value="DauR-like"/>
</dbReference>
<feature type="region of interest" description="Disordered" evidence="1">
    <location>
        <begin position="1"/>
        <end position="23"/>
    </location>
</feature>
<dbReference type="Pfam" id="PF08348">
    <property type="entry name" value="PAS_6"/>
    <property type="match status" value="1"/>
</dbReference>
<feature type="domain" description="Transcriptional regulator DauR-like HTH" evidence="3">
    <location>
        <begin position="175"/>
        <end position="236"/>
    </location>
</feature>
<evidence type="ECO:0000259" key="3">
    <source>
        <dbReference type="Pfam" id="PF13309"/>
    </source>
</evidence>
<dbReference type="InterPro" id="IPR039445">
    <property type="entry name" value="DauR-like_HTH"/>
</dbReference>
<sequence length="241" mass="25771">MMGTMSAAERVPNLPESSAPEPGARFASFDDAYGALTPLMEAIAAVVGPHCEVVLHDLSRGDLDSSVAAIVNGHLSGRTVGGPSTNLGAEVLRDPSIDHDAHGYRGRTADGRELTSSSVYYRDLEGYIIAAFCINVDLTPVQTAMNALGALVPEVRQDVVERPKELVGPDISTVLDDLVEEAIATVGKPVPSLTKPERIRILHLLEERGAFRIKRAADTVSARLGVSRVTVYGYLDEVRRG</sequence>